<feature type="region of interest" description="Disordered" evidence="6">
    <location>
        <begin position="1"/>
        <end position="21"/>
    </location>
</feature>
<dbReference type="AlphaFoldDB" id="A0A368XN10"/>
<dbReference type="EMBL" id="QPJK01000006">
    <property type="protein sequence ID" value="RCW69363.1"/>
    <property type="molecule type" value="Genomic_DNA"/>
</dbReference>
<dbReference type="Gene3D" id="1.10.4160.10">
    <property type="entry name" value="Hydantoin permease"/>
    <property type="match status" value="1"/>
</dbReference>
<feature type="transmembrane region" description="Helical" evidence="7">
    <location>
        <begin position="86"/>
        <end position="107"/>
    </location>
</feature>
<comment type="similarity">
    <text evidence="2">Belongs to the purine-cytosine permease (2.A.39) family.</text>
</comment>
<evidence type="ECO:0000313" key="8">
    <source>
        <dbReference type="EMBL" id="RCW69363.1"/>
    </source>
</evidence>
<feature type="transmembrane region" description="Helical" evidence="7">
    <location>
        <begin position="251"/>
        <end position="272"/>
    </location>
</feature>
<feature type="transmembrane region" description="Helical" evidence="7">
    <location>
        <begin position="406"/>
        <end position="425"/>
    </location>
</feature>
<comment type="subcellular location">
    <subcellularLocation>
        <location evidence="1">Membrane</location>
        <topology evidence="1">Multi-pass membrane protein</topology>
    </subcellularLocation>
</comment>
<protein>
    <submittedName>
        <fullName evidence="8">NCS1 family nucleobase:cation symporter-1</fullName>
    </submittedName>
</protein>
<dbReference type="InterPro" id="IPR001248">
    <property type="entry name" value="Pur-cyt_permease"/>
</dbReference>
<evidence type="ECO:0000256" key="3">
    <source>
        <dbReference type="ARBA" id="ARBA00022692"/>
    </source>
</evidence>
<dbReference type="CDD" id="cd11555">
    <property type="entry name" value="SLC-NCS1sbd_u1"/>
    <property type="match status" value="1"/>
</dbReference>
<evidence type="ECO:0000256" key="4">
    <source>
        <dbReference type="ARBA" id="ARBA00022989"/>
    </source>
</evidence>
<sequence length="500" mass="54348">MSTATVSQVPGETSAAGASPAHAGHAASNAAIKPDYHPRLTNEDLAPLKRQTWGQYNIFAFWMADVHSVGGYITAGSLFALGLTSWQVLVALLVGILIVQFFCNLVAKPSQQTSTPYPVICRASFGVLGANIPAIIRGLIAVAWYGIQTYLASSAVMILALHFFPQWAPYADVAQHGFVGLSALGWAAFMVMWVLQAFVFWHGMEAIRKFIDWAGPGVYVVMAILCGWLVWKAGWDKIDLNLGGVKFQGWDAVPVMLSAIALVVSYFSGPMLNFGDFSRYGKSFDAVKKGNFWGLPVNFVFFSLLTVITTAATLPVFGELITDPVHTVGKIDSTTAVVLGALTFMIATVGINIVANFVSPAFDFSNVAPQHISWRTGGMIAAVGSIFLTPWNLYNNPQVIHYTLDVLGSFIGPLFGILIADFYIVRKQRVNVDALYTMSEKGEYWYSNGYNMKAVWTMVPAALIPILCVIVPALRGGANYAWFIGMGLGFVIYTALNRKS</sequence>
<evidence type="ECO:0000313" key="9">
    <source>
        <dbReference type="Proteomes" id="UP000252884"/>
    </source>
</evidence>
<feature type="transmembrane region" description="Helical" evidence="7">
    <location>
        <begin position="374"/>
        <end position="394"/>
    </location>
</feature>
<dbReference type="OrthoDB" id="9780088at2"/>
<dbReference type="Proteomes" id="UP000252884">
    <property type="component" value="Unassembled WGS sequence"/>
</dbReference>
<feature type="compositionally biased region" description="Polar residues" evidence="6">
    <location>
        <begin position="1"/>
        <end position="11"/>
    </location>
</feature>
<dbReference type="PANTHER" id="PTHR30618:SF6">
    <property type="entry name" value="NCS1 FAMILY NUCLEOBASE:CATION SYMPORTER-1"/>
    <property type="match status" value="1"/>
</dbReference>
<keyword evidence="9" id="KW-1185">Reference proteome</keyword>
<evidence type="ECO:0000256" key="6">
    <source>
        <dbReference type="SAM" id="MobiDB-lite"/>
    </source>
</evidence>
<organism evidence="8 9">
    <name type="scientific">Pseudorhodoferax soli</name>
    <dbReference type="NCBI Taxonomy" id="545864"/>
    <lineage>
        <taxon>Bacteria</taxon>
        <taxon>Pseudomonadati</taxon>
        <taxon>Pseudomonadota</taxon>
        <taxon>Betaproteobacteria</taxon>
        <taxon>Burkholderiales</taxon>
        <taxon>Comamonadaceae</taxon>
    </lineage>
</organism>
<comment type="caution">
    <text evidence="8">The sequence shown here is derived from an EMBL/GenBank/DDBJ whole genome shotgun (WGS) entry which is preliminary data.</text>
</comment>
<evidence type="ECO:0000256" key="7">
    <source>
        <dbReference type="SAM" id="Phobius"/>
    </source>
</evidence>
<dbReference type="InterPro" id="IPR045225">
    <property type="entry name" value="Uracil/uridine/allantoin_perm"/>
</dbReference>
<dbReference type="GO" id="GO:0015205">
    <property type="term" value="F:nucleobase transmembrane transporter activity"/>
    <property type="evidence" value="ECO:0007669"/>
    <property type="project" value="TreeGrafter"/>
</dbReference>
<feature type="transmembrane region" description="Helical" evidence="7">
    <location>
        <begin position="142"/>
        <end position="164"/>
    </location>
</feature>
<reference evidence="8 9" key="1">
    <citation type="submission" date="2018-07" db="EMBL/GenBank/DDBJ databases">
        <title>Genomic Encyclopedia of Type Strains, Phase IV (KMG-IV): sequencing the most valuable type-strain genomes for metagenomic binning, comparative biology and taxonomic classification.</title>
        <authorList>
            <person name="Goeker M."/>
        </authorList>
    </citation>
    <scope>NUCLEOTIDE SEQUENCE [LARGE SCALE GENOMIC DNA]</scope>
    <source>
        <strain evidence="8 9">DSM 21634</strain>
    </source>
</reference>
<feature type="transmembrane region" description="Helical" evidence="7">
    <location>
        <begin position="58"/>
        <end position="80"/>
    </location>
</feature>
<keyword evidence="5 7" id="KW-0472">Membrane</keyword>
<keyword evidence="4 7" id="KW-1133">Transmembrane helix</keyword>
<feature type="transmembrane region" description="Helical" evidence="7">
    <location>
        <begin position="176"/>
        <end position="201"/>
    </location>
</feature>
<accession>A0A368XN10</accession>
<evidence type="ECO:0000256" key="5">
    <source>
        <dbReference type="ARBA" id="ARBA00023136"/>
    </source>
</evidence>
<gene>
    <name evidence="8" type="ORF">DES41_106237</name>
</gene>
<dbReference type="GO" id="GO:0005886">
    <property type="term" value="C:plasma membrane"/>
    <property type="evidence" value="ECO:0007669"/>
    <property type="project" value="TreeGrafter"/>
</dbReference>
<feature type="transmembrane region" description="Helical" evidence="7">
    <location>
        <begin position="337"/>
        <end position="362"/>
    </location>
</feature>
<dbReference type="Pfam" id="PF02133">
    <property type="entry name" value="Transp_cyt_pur"/>
    <property type="match status" value="1"/>
</dbReference>
<proteinExistence type="inferred from homology"/>
<feature type="transmembrane region" description="Helical" evidence="7">
    <location>
        <begin position="213"/>
        <end position="231"/>
    </location>
</feature>
<dbReference type="PANTHER" id="PTHR30618">
    <property type="entry name" value="NCS1 FAMILY PURINE/PYRIMIDINE TRANSPORTER"/>
    <property type="match status" value="1"/>
</dbReference>
<dbReference type="RefSeq" id="WP_114469772.1">
    <property type="nucleotide sequence ID" value="NZ_QPJK01000006.1"/>
</dbReference>
<evidence type="ECO:0000256" key="2">
    <source>
        <dbReference type="ARBA" id="ARBA00008974"/>
    </source>
</evidence>
<name>A0A368XN10_9BURK</name>
<keyword evidence="3 7" id="KW-0812">Transmembrane</keyword>
<feature type="transmembrane region" description="Helical" evidence="7">
    <location>
        <begin position="454"/>
        <end position="474"/>
    </location>
</feature>
<feature type="transmembrane region" description="Helical" evidence="7">
    <location>
        <begin position="292"/>
        <end position="317"/>
    </location>
</feature>
<evidence type="ECO:0000256" key="1">
    <source>
        <dbReference type="ARBA" id="ARBA00004141"/>
    </source>
</evidence>
<feature type="transmembrane region" description="Helical" evidence="7">
    <location>
        <begin position="480"/>
        <end position="496"/>
    </location>
</feature>